<dbReference type="NCBIfam" id="TIGR00237">
    <property type="entry name" value="xseA"/>
    <property type="match status" value="1"/>
</dbReference>
<feature type="domain" description="OB-fold nucleic acid binding" evidence="8">
    <location>
        <begin position="15"/>
        <end position="108"/>
    </location>
</feature>
<dbReference type="GO" id="GO:0006308">
    <property type="term" value="P:DNA catabolic process"/>
    <property type="evidence" value="ECO:0007669"/>
    <property type="project" value="UniProtKB-UniRule"/>
</dbReference>
<comment type="subunit">
    <text evidence="5">Heterooligomer composed of large and small subunits.</text>
</comment>
<dbReference type="InterPro" id="IPR003753">
    <property type="entry name" value="Exonuc_VII_L"/>
</dbReference>
<dbReference type="CDD" id="cd04489">
    <property type="entry name" value="ExoVII_LU_OBF"/>
    <property type="match status" value="1"/>
</dbReference>
<evidence type="ECO:0000256" key="3">
    <source>
        <dbReference type="ARBA" id="ARBA00022801"/>
    </source>
</evidence>
<dbReference type="HAMAP" id="MF_00378">
    <property type="entry name" value="Exonuc_7_L"/>
    <property type="match status" value="1"/>
</dbReference>
<dbReference type="GO" id="GO:0005737">
    <property type="term" value="C:cytoplasm"/>
    <property type="evidence" value="ECO:0007669"/>
    <property type="project" value="UniProtKB-SubCell"/>
</dbReference>
<evidence type="ECO:0000256" key="6">
    <source>
        <dbReference type="RuleBase" id="RU004355"/>
    </source>
</evidence>
<dbReference type="InterPro" id="IPR020579">
    <property type="entry name" value="Exonuc_VII_lsu_C"/>
</dbReference>
<evidence type="ECO:0000259" key="8">
    <source>
        <dbReference type="Pfam" id="PF13742"/>
    </source>
</evidence>
<dbReference type="KEGG" id="mmai:sS8_1268"/>
<gene>
    <name evidence="5" type="primary">xseA</name>
    <name evidence="9" type="ORF">sS8_1268</name>
</gene>
<evidence type="ECO:0000256" key="4">
    <source>
        <dbReference type="ARBA" id="ARBA00022839"/>
    </source>
</evidence>
<keyword evidence="4 5" id="KW-0269">Exonuclease</keyword>
<comment type="subcellular location">
    <subcellularLocation>
        <location evidence="5 6">Cytoplasm</location>
    </subcellularLocation>
</comment>
<dbReference type="Proteomes" id="UP000266313">
    <property type="component" value="Chromosome"/>
</dbReference>
<comment type="similarity">
    <text evidence="5 6">Belongs to the XseA family.</text>
</comment>
<dbReference type="RefSeq" id="WP_119628866.1">
    <property type="nucleotide sequence ID" value="NZ_AP017928.1"/>
</dbReference>
<dbReference type="GO" id="GO:0003676">
    <property type="term" value="F:nucleic acid binding"/>
    <property type="evidence" value="ECO:0007669"/>
    <property type="project" value="InterPro"/>
</dbReference>
<dbReference type="EMBL" id="AP017928">
    <property type="protein sequence ID" value="BBA33230.1"/>
    <property type="molecule type" value="Genomic_DNA"/>
</dbReference>
<dbReference type="GO" id="GO:0009318">
    <property type="term" value="C:exodeoxyribonuclease VII complex"/>
    <property type="evidence" value="ECO:0007669"/>
    <property type="project" value="UniProtKB-UniRule"/>
</dbReference>
<protein>
    <recommendedName>
        <fullName evidence="5">Exodeoxyribonuclease 7 large subunit</fullName>
        <ecNumber evidence="5">3.1.11.6</ecNumber>
    </recommendedName>
    <alternativeName>
        <fullName evidence="5">Exodeoxyribonuclease VII large subunit</fullName>
        <shortName evidence="5">Exonuclease VII large subunit</shortName>
    </alternativeName>
</protein>
<dbReference type="AlphaFoldDB" id="A0A250KNG7"/>
<reference evidence="9 10" key="1">
    <citation type="submission" date="2016-12" db="EMBL/GenBank/DDBJ databases">
        <title>Genome sequencing of Methylocaldum marinum.</title>
        <authorList>
            <person name="Takeuchi M."/>
            <person name="Kamagata Y."/>
            <person name="Hiraoka S."/>
            <person name="Oshima K."/>
            <person name="Hattori M."/>
            <person name="Iwasaki W."/>
        </authorList>
    </citation>
    <scope>NUCLEOTIDE SEQUENCE [LARGE SCALE GENOMIC DNA]</scope>
    <source>
        <strain evidence="9 10">S8</strain>
    </source>
</reference>
<evidence type="ECO:0000259" key="7">
    <source>
        <dbReference type="Pfam" id="PF02601"/>
    </source>
</evidence>
<dbReference type="EC" id="3.1.11.6" evidence="5"/>
<comment type="function">
    <text evidence="5">Bidirectionally degrades single-stranded DNA into large acid-insoluble oligonucleotides, which are then degraded further into small acid-soluble oligonucleotides.</text>
</comment>
<dbReference type="PANTHER" id="PTHR30008">
    <property type="entry name" value="EXODEOXYRIBONUCLEASE 7 LARGE SUBUNIT"/>
    <property type="match status" value="1"/>
</dbReference>
<dbReference type="Pfam" id="PF13742">
    <property type="entry name" value="tRNA_anti_2"/>
    <property type="match status" value="1"/>
</dbReference>
<dbReference type="Pfam" id="PF02601">
    <property type="entry name" value="Exonuc_VII_L"/>
    <property type="match status" value="1"/>
</dbReference>
<comment type="catalytic activity">
    <reaction evidence="5 6">
        <text>Exonucleolytic cleavage in either 5'- to 3'- or 3'- to 5'-direction to yield nucleoside 5'-phosphates.</text>
        <dbReference type="EC" id="3.1.11.6"/>
    </reaction>
</comment>
<sequence length="454" mass="51202">MTMTVKPTPRPETVYTVSRLNRETRFLLNDCFGSIWIEGEISNLSTPSSGHVYFSLKDAEAQIRCAMFRTQSRSLDFKPENGDHVLIRAQVSLYEPRGDFQLIVEYMEETGDGLLLRAFEALKQRLATEGLFDSRHKKPIPGLPQCIGIITSPTGAAVHDVLTVLRRRYPSVSVIIFPVKVQGADAKFEVVKALAAADRLRLCDVLVVARGGGSLEDLWAFNEEIVARAIFECRTPVVTGIGHEIDTTIADFVADLRAPTPSAAAEAVTPDSTVLVARFERIDQQLCLHMKALLERNRSAISILGRRLQQEHPSRRLQTQSQRLDQLELRLRKAMRSTLSNSDVRLRTQLALLSKHIPHRRVQMLDERRRQIQQRLCMAILRALEKQGQRVSGLAEHLQAVSPLATLTRGYAVVYKQDTGEILRSYRDIRPGERTETRIADGILVSRIEETRKP</sequence>
<dbReference type="InterPro" id="IPR025824">
    <property type="entry name" value="OB-fold_nuc-bd_dom"/>
</dbReference>
<name>A0A250KNG7_9GAMM</name>
<keyword evidence="1 5" id="KW-0963">Cytoplasm</keyword>
<proteinExistence type="inferred from homology"/>
<keyword evidence="3 5" id="KW-0378">Hydrolase</keyword>
<evidence type="ECO:0000256" key="5">
    <source>
        <dbReference type="HAMAP-Rule" id="MF_00378"/>
    </source>
</evidence>
<evidence type="ECO:0000256" key="1">
    <source>
        <dbReference type="ARBA" id="ARBA00022490"/>
    </source>
</evidence>
<evidence type="ECO:0000313" key="9">
    <source>
        <dbReference type="EMBL" id="BBA33230.1"/>
    </source>
</evidence>
<evidence type="ECO:0000256" key="2">
    <source>
        <dbReference type="ARBA" id="ARBA00022722"/>
    </source>
</evidence>
<keyword evidence="2 5" id="KW-0540">Nuclease</keyword>
<evidence type="ECO:0000313" key="10">
    <source>
        <dbReference type="Proteomes" id="UP000266313"/>
    </source>
</evidence>
<dbReference type="OrthoDB" id="9802795at2"/>
<organism evidence="9 10">
    <name type="scientific">Methylocaldum marinum</name>
    <dbReference type="NCBI Taxonomy" id="1432792"/>
    <lineage>
        <taxon>Bacteria</taxon>
        <taxon>Pseudomonadati</taxon>
        <taxon>Pseudomonadota</taxon>
        <taxon>Gammaproteobacteria</taxon>
        <taxon>Methylococcales</taxon>
        <taxon>Methylococcaceae</taxon>
        <taxon>Methylocaldum</taxon>
    </lineage>
</organism>
<keyword evidence="10" id="KW-1185">Reference proteome</keyword>
<accession>A0A250KNG7</accession>
<dbReference type="Gene3D" id="2.40.50.1010">
    <property type="match status" value="1"/>
</dbReference>
<dbReference type="PANTHER" id="PTHR30008:SF0">
    <property type="entry name" value="EXODEOXYRIBONUCLEASE 7 LARGE SUBUNIT"/>
    <property type="match status" value="1"/>
</dbReference>
<feature type="domain" description="Exonuclease VII large subunit C-terminal" evidence="7">
    <location>
        <begin position="131"/>
        <end position="444"/>
    </location>
</feature>
<dbReference type="GO" id="GO:0008855">
    <property type="term" value="F:exodeoxyribonuclease VII activity"/>
    <property type="evidence" value="ECO:0007669"/>
    <property type="project" value="UniProtKB-UniRule"/>
</dbReference>